<sequence length="171" mass="19768">MSSNLPKLKIKLTKYQQRLITLGWLIIAMNFIIVGISYTNLPDIIPAHFNYKGEVDGFGTKSTIWTFPILSSIIYFIFYLVIKNINLWNMHYPIKVTDENAPEIYKTSLKMLVYINVLIAIIATPIIIEIILQAHDINLGFKFSSLSIVTVINITIIPFFYIFKMYKTPKK</sequence>
<keyword evidence="4" id="KW-1185">Reference proteome</keyword>
<evidence type="ECO:0000256" key="1">
    <source>
        <dbReference type="SAM" id="Phobius"/>
    </source>
</evidence>
<name>A0ABY0UQK1_9FLAO</name>
<gene>
    <name evidence="3" type="ORF">SAMN05192545_2627</name>
</gene>
<feature type="transmembrane region" description="Helical" evidence="1">
    <location>
        <begin position="64"/>
        <end position="82"/>
    </location>
</feature>
<accession>A0ABY0UQK1</accession>
<evidence type="ECO:0000313" key="4">
    <source>
        <dbReference type="Proteomes" id="UP000199574"/>
    </source>
</evidence>
<dbReference type="Pfam" id="PF07853">
    <property type="entry name" value="DUF1648"/>
    <property type="match status" value="1"/>
</dbReference>
<dbReference type="GeneID" id="90591905"/>
<keyword evidence="1" id="KW-0812">Transmembrane</keyword>
<dbReference type="InterPro" id="IPR012867">
    <property type="entry name" value="DUF1648"/>
</dbReference>
<dbReference type="RefSeq" id="WP_091606585.1">
    <property type="nucleotide sequence ID" value="NZ_LT629754.1"/>
</dbReference>
<dbReference type="Proteomes" id="UP000199574">
    <property type="component" value="Chromosome I"/>
</dbReference>
<keyword evidence="1" id="KW-0472">Membrane</keyword>
<feature type="transmembrane region" description="Helical" evidence="1">
    <location>
        <begin position="111"/>
        <end position="131"/>
    </location>
</feature>
<feature type="transmembrane region" description="Helical" evidence="1">
    <location>
        <begin position="143"/>
        <end position="163"/>
    </location>
</feature>
<protein>
    <recommendedName>
        <fullName evidence="2">DUF1648 domain-containing protein</fullName>
    </recommendedName>
</protein>
<organism evidence="3 4">
    <name type="scientific">Maribacter dokdonensis</name>
    <dbReference type="NCBI Taxonomy" id="320912"/>
    <lineage>
        <taxon>Bacteria</taxon>
        <taxon>Pseudomonadati</taxon>
        <taxon>Bacteroidota</taxon>
        <taxon>Flavobacteriia</taxon>
        <taxon>Flavobacteriales</taxon>
        <taxon>Flavobacteriaceae</taxon>
        <taxon>Maribacter</taxon>
    </lineage>
</organism>
<evidence type="ECO:0000259" key="2">
    <source>
        <dbReference type="Pfam" id="PF07853"/>
    </source>
</evidence>
<reference evidence="3 4" key="1">
    <citation type="submission" date="2016-10" db="EMBL/GenBank/DDBJ databases">
        <authorList>
            <person name="Varghese N."/>
            <person name="Submissions S."/>
        </authorList>
    </citation>
    <scope>NUCLEOTIDE SEQUENCE [LARGE SCALE GENOMIC DNA]</scope>
    <source>
        <strain evidence="3 4">MAR_2009_60</strain>
    </source>
</reference>
<evidence type="ECO:0000313" key="3">
    <source>
        <dbReference type="EMBL" id="SDT04003.1"/>
    </source>
</evidence>
<proteinExistence type="predicted"/>
<feature type="domain" description="DUF1648" evidence="2">
    <location>
        <begin position="25"/>
        <end position="70"/>
    </location>
</feature>
<keyword evidence="1" id="KW-1133">Transmembrane helix</keyword>
<feature type="transmembrane region" description="Helical" evidence="1">
    <location>
        <begin position="21"/>
        <end position="41"/>
    </location>
</feature>
<dbReference type="EMBL" id="LT629754">
    <property type="protein sequence ID" value="SDT04003.1"/>
    <property type="molecule type" value="Genomic_DNA"/>
</dbReference>